<gene>
    <name evidence="2" type="ORF">ECRASSUSDP1_LOCUS19512</name>
</gene>
<accession>A0AAD1XSM7</accession>
<dbReference type="Pfam" id="PF02141">
    <property type="entry name" value="DENN"/>
    <property type="match status" value="1"/>
</dbReference>
<name>A0AAD1XSM7_EUPCR</name>
<dbReference type="AlphaFoldDB" id="A0AAD1XSM7"/>
<dbReference type="GO" id="GO:0031410">
    <property type="term" value="C:cytoplasmic vesicle"/>
    <property type="evidence" value="ECO:0007669"/>
    <property type="project" value="TreeGrafter"/>
</dbReference>
<evidence type="ECO:0000313" key="3">
    <source>
        <dbReference type="Proteomes" id="UP001295684"/>
    </source>
</evidence>
<evidence type="ECO:0000259" key="1">
    <source>
        <dbReference type="PROSITE" id="PS50211"/>
    </source>
</evidence>
<proteinExistence type="predicted"/>
<evidence type="ECO:0000313" key="2">
    <source>
        <dbReference type="EMBL" id="CAI2378117.1"/>
    </source>
</evidence>
<dbReference type="PANTHER" id="PTHR12296:SF21">
    <property type="entry name" value="DENN DOMAIN-CONTAINING PROTEIN 3"/>
    <property type="match status" value="1"/>
</dbReference>
<dbReference type="PROSITE" id="PS50211">
    <property type="entry name" value="DENN"/>
    <property type="match status" value="1"/>
</dbReference>
<keyword evidence="3" id="KW-1185">Reference proteome</keyword>
<protein>
    <recommendedName>
        <fullName evidence="1">UDENN domain-containing protein</fullName>
    </recommendedName>
</protein>
<feature type="domain" description="UDENN" evidence="1">
    <location>
        <begin position="13"/>
        <end position="536"/>
    </location>
</feature>
<dbReference type="SMART" id="SM00799">
    <property type="entry name" value="DENN"/>
    <property type="match status" value="1"/>
</dbReference>
<sequence length="1059" mass="125590">MIDTAYLTGINMLEVAHIILDIMTGEDVCEKSRTPTFIDRIPRKDSIRSSEDASNERFPITLNSFVFWEGCQVKADNPGHKLVPLVLTNLNDQRRYGQALIFYEKLEYYIPLLKSCIKERNYESFGSDIFTDISQINTKRLDPKFLRKSVESEEGSSVSIRESKEFKKKFNIFSLVDELISDLEGINLEFYLPKALILMSECPLYVHMAEILESVYTNILTGSTEYPLDLYLIYLTHCVPLPTYGTHITYSLCDNKTVDIEYPSLNQLPYVCTDFYFNFFAGRYLSFESLKHVLYWLLTQMGSIFVVSKDTTKIVETTEVIRTLIFPFEYRDIYILSLSSDLYCYCESPFPLLIGIPDRDGKDIQSVIEQASDLSLIIDLDNNELIVKFNEEDYFIKDFIQFPFQDRDYFYKLKYLPFTKHINELGDQIERQISIYYEKDGNPDYDRNISKQIFVSEIRRAFLTYFCYVFNDYRDHLKKEKDLDPEEVENNIRTIIKEKPITKKYIKNDFYRDFLETRYWIDFLAKLCNFLSPTLEDKARIKLFDEYILLTKSNKGLKKILSIFQKQQSKKELWVNQTYPKNDYSKLFIIENIQEEKKINKNGIVYGQTMEFCLNIYYDTISEKEGIFFRDYLDIDEDNQKFCYKIIPEFCSEYIPDPYNFKPHCREFRNFPPEFKIKENPEILDIEEFKNFEEPEKNPTEVERIYDIEISTNEGEVYLTWVIMWCITFEFIPTRPEKFFRVYQLNGILLKLRDIIKDSKKWTIIFKEILRIIHKHGEIKMVIRVLQMMKLLNNKKKFLIAQSSTADKIFLEAMDKDLHIDKNEKAIYNQLKKGLDSKEIEYLKNNARRAIEPFNEKSAPSRLKLWKRNFRSYEDRFNWNIQDVVTFKVSKVCNVDGLAIVNINKEKEEDLTCFFGGHKINIPISITIGHPFNEDPKYTESKEITFITEYALRKEVNKLARRLNQNVDYEEEEKAKESPFSLSYLRNSFGAMSEASEHNYSMLSVFWHCIYYFTLRNLPYDFILPSEDIDILSRYVDANRHINVCTDNPDEADLSQNLS</sequence>
<dbReference type="PANTHER" id="PTHR12296">
    <property type="entry name" value="DENN DOMAIN-CONTAINING PROTEIN 4"/>
    <property type="match status" value="1"/>
</dbReference>
<dbReference type="GO" id="GO:0032483">
    <property type="term" value="P:regulation of Rab protein signal transduction"/>
    <property type="evidence" value="ECO:0007669"/>
    <property type="project" value="TreeGrafter"/>
</dbReference>
<dbReference type="InterPro" id="IPR043153">
    <property type="entry name" value="DENN_C"/>
</dbReference>
<dbReference type="EMBL" id="CAMPGE010019808">
    <property type="protein sequence ID" value="CAI2378117.1"/>
    <property type="molecule type" value="Genomic_DNA"/>
</dbReference>
<dbReference type="Gene3D" id="3.40.50.11500">
    <property type="match status" value="1"/>
</dbReference>
<dbReference type="InterPro" id="IPR051696">
    <property type="entry name" value="DENN_Domain_GEFs"/>
</dbReference>
<dbReference type="InterPro" id="IPR001194">
    <property type="entry name" value="cDENN_dom"/>
</dbReference>
<organism evidence="2 3">
    <name type="scientific">Euplotes crassus</name>
    <dbReference type="NCBI Taxonomy" id="5936"/>
    <lineage>
        <taxon>Eukaryota</taxon>
        <taxon>Sar</taxon>
        <taxon>Alveolata</taxon>
        <taxon>Ciliophora</taxon>
        <taxon>Intramacronucleata</taxon>
        <taxon>Spirotrichea</taxon>
        <taxon>Hypotrichia</taxon>
        <taxon>Euplotida</taxon>
        <taxon>Euplotidae</taxon>
        <taxon>Moneuplotes</taxon>
    </lineage>
</organism>
<dbReference type="Proteomes" id="UP001295684">
    <property type="component" value="Unassembled WGS sequence"/>
</dbReference>
<dbReference type="InterPro" id="IPR037516">
    <property type="entry name" value="Tripartite_DENN"/>
</dbReference>
<comment type="caution">
    <text evidence="2">The sequence shown here is derived from an EMBL/GenBank/DDBJ whole genome shotgun (WGS) entry which is preliminary data.</text>
</comment>
<reference evidence="2" key="1">
    <citation type="submission" date="2023-07" db="EMBL/GenBank/DDBJ databases">
        <authorList>
            <consortium name="AG Swart"/>
            <person name="Singh M."/>
            <person name="Singh A."/>
            <person name="Seah K."/>
            <person name="Emmerich C."/>
        </authorList>
    </citation>
    <scope>NUCLEOTIDE SEQUENCE</scope>
    <source>
        <strain evidence="2">DP1</strain>
    </source>
</reference>